<dbReference type="EMBL" id="BNCO01000014">
    <property type="protein sequence ID" value="GIL53157.1"/>
    <property type="molecule type" value="Genomic_DNA"/>
</dbReference>
<feature type="region of interest" description="Disordered" evidence="1">
    <location>
        <begin position="71"/>
        <end position="112"/>
    </location>
</feature>
<dbReference type="AlphaFoldDB" id="A0A8J4B3V5"/>
<organism evidence="2 3">
    <name type="scientific">Volvox africanus</name>
    <dbReference type="NCBI Taxonomy" id="51714"/>
    <lineage>
        <taxon>Eukaryota</taxon>
        <taxon>Viridiplantae</taxon>
        <taxon>Chlorophyta</taxon>
        <taxon>core chlorophytes</taxon>
        <taxon>Chlorophyceae</taxon>
        <taxon>CS clade</taxon>
        <taxon>Chlamydomonadales</taxon>
        <taxon>Volvocaceae</taxon>
        <taxon>Volvox</taxon>
    </lineage>
</organism>
<evidence type="ECO:0000256" key="1">
    <source>
        <dbReference type="SAM" id="MobiDB-lite"/>
    </source>
</evidence>
<name>A0A8J4B3V5_9CHLO</name>
<evidence type="ECO:0000313" key="2">
    <source>
        <dbReference type="EMBL" id="GIL53157.1"/>
    </source>
</evidence>
<protein>
    <submittedName>
        <fullName evidence="2">Uncharacterized protein</fullName>
    </submittedName>
</protein>
<proteinExistence type="predicted"/>
<gene>
    <name evidence="2" type="ORF">Vafri_8834</name>
</gene>
<sequence>RSVALLPLRRTSPSSAVGDPVEMASAALPPCPCASSSGPSPRRNTEPTAVIPAASCCNSLRCARASLSACSSPSLKNQDASSSNAASSASASSATPPSLRPRSLPSATFLPLPSLMSPSLSLRL</sequence>
<comment type="caution">
    <text evidence="2">The sequence shown here is derived from an EMBL/GenBank/DDBJ whole genome shotgun (WGS) entry which is preliminary data.</text>
</comment>
<reference evidence="2" key="1">
    <citation type="journal article" date="2021" name="Proc. Natl. Acad. Sci. U.S.A.">
        <title>Three genomes in the algal genus Volvox reveal the fate of a haploid sex-determining region after a transition to homothallism.</title>
        <authorList>
            <person name="Yamamoto K."/>
            <person name="Hamaji T."/>
            <person name="Kawai-Toyooka H."/>
            <person name="Matsuzaki R."/>
            <person name="Takahashi F."/>
            <person name="Nishimura Y."/>
            <person name="Kawachi M."/>
            <person name="Noguchi H."/>
            <person name="Minakuchi Y."/>
            <person name="Umen J.G."/>
            <person name="Toyoda A."/>
            <person name="Nozaki H."/>
        </authorList>
    </citation>
    <scope>NUCLEOTIDE SEQUENCE</scope>
    <source>
        <strain evidence="2">NIES-3780</strain>
    </source>
</reference>
<keyword evidence="3" id="KW-1185">Reference proteome</keyword>
<evidence type="ECO:0000313" key="3">
    <source>
        <dbReference type="Proteomes" id="UP000747399"/>
    </source>
</evidence>
<feature type="non-terminal residue" evidence="2">
    <location>
        <position position="1"/>
    </location>
</feature>
<feature type="region of interest" description="Disordered" evidence="1">
    <location>
        <begin position="1"/>
        <end position="20"/>
    </location>
</feature>
<dbReference type="Proteomes" id="UP000747399">
    <property type="component" value="Unassembled WGS sequence"/>
</dbReference>
<accession>A0A8J4B3V5</accession>